<feature type="domain" description="HTH cro/C1-type" evidence="1">
    <location>
        <begin position="15"/>
        <end position="69"/>
    </location>
</feature>
<dbReference type="PROSITE" id="PS50943">
    <property type="entry name" value="HTH_CROC1"/>
    <property type="match status" value="1"/>
</dbReference>
<organism evidence="2 3">
    <name type="scientific">Geoalkalibacter halelectricus</name>
    <dbReference type="NCBI Taxonomy" id="2847045"/>
    <lineage>
        <taxon>Bacteria</taxon>
        <taxon>Pseudomonadati</taxon>
        <taxon>Thermodesulfobacteriota</taxon>
        <taxon>Desulfuromonadia</taxon>
        <taxon>Desulfuromonadales</taxon>
        <taxon>Geoalkalibacteraceae</taxon>
        <taxon>Geoalkalibacter</taxon>
    </lineage>
</organism>
<dbReference type="InterPro" id="IPR001387">
    <property type="entry name" value="Cro/C1-type_HTH"/>
</dbReference>
<dbReference type="RefSeq" id="WP_260747718.1">
    <property type="nucleotide sequence ID" value="NZ_CP092109.1"/>
</dbReference>
<name>A0ABY5ZJP7_9BACT</name>
<dbReference type="CDD" id="cd00093">
    <property type="entry name" value="HTH_XRE"/>
    <property type="match status" value="1"/>
</dbReference>
<evidence type="ECO:0000313" key="2">
    <source>
        <dbReference type="EMBL" id="UWZ79362.1"/>
    </source>
</evidence>
<dbReference type="Pfam" id="PF01381">
    <property type="entry name" value="HTH_3"/>
    <property type="match status" value="1"/>
</dbReference>
<dbReference type="InterPro" id="IPR010982">
    <property type="entry name" value="Lambda_DNA-bd_dom_sf"/>
</dbReference>
<protein>
    <submittedName>
        <fullName evidence="2">Helix-turn-helix domain-containing protein</fullName>
    </submittedName>
</protein>
<evidence type="ECO:0000313" key="3">
    <source>
        <dbReference type="Proteomes" id="UP001060414"/>
    </source>
</evidence>
<dbReference type="EMBL" id="CP092109">
    <property type="protein sequence ID" value="UWZ79362.1"/>
    <property type="molecule type" value="Genomic_DNA"/>
</dbReference>
<dbReference type="SMART" id="SM00530">
    <property type="entry name" value="HTH_XRE"/>
    <property type="match status" value="1"/>
</dbReference>
<dbReference type="Gene3D" id="1.10.260.40">
    <property type="entry name" value="lambda repressor-like DNA-binding domains"/>
    <property type="match status" value="1"/>
</dbReference>
<reference evidence="2" key="1">
    <citation type="journal article" date="2022" name="Environ. Microbiol.">
        <title>Geoalkalibacter halelectricus SAP #1 sp. nov. possessing extracellular electron transfer and mineral#reducing capabilities from a haloalkaline environment.</title>
        <authorList>
            <person name="Yadav S."/>
            <person name="Singh R."/>
            <person name="Sundharam S.S."/>
            <person name="Chaudhary S."/>
            <person name="Krishnamurthi S."/>
            <person name="Patil S.A."/>
        </authorList>
    </citation>
    <scope>NUCLEOTIDE SEQUENCE</scope>
    <source>
        <strain evidence="2">SAP-1</strain>
    </source>
</reference>
<sequence length="77" mass="8442">MKSSSKSRKIFAAQVKKHRQAKGWRLEDLHQASGLSYNYLSTVENGRANISMDNADAIAKALGVPLAVLLIDQEQGD</sequence>
<evidence type="ECO:0000259" key="1">
    <source>
        <dbReference type="PROSITE" id="PS50943"/>
    </source>
</evidence>
<dbReference type="Proteomes" id="UP001060414">
    <property type="component" value="Chromosome"/>
</dbReference>
<accession>A0ABY5ZJP7</accession>
<dbReference type="SUPFAM" id="SSF47413">
    <property type="entry name" value="lambda repressor-like DNA-binding domains"/>
    <property type="match status" value="1"/>
</dbReference>
<keyword evidence="3" id="KW-1185">Reference proteome</keyword>
<gene>
    <name evidence="2" type="ORF">L9S41_17020</name>
</gene>
<proteinExistence type="predicted"/>